<dbReference type="FunFam" id="1.20.5.110:FF:000004">
    <property type="entry name" value="Vesicle-associated membrane protein 7"/>
    <property type="match status" value="1"/>
</dbReference>
<dbReference type="FunFam" id="3.30.450.50:FF:000015">
    <property type="entry name" value="Synaptobrevin 2 isoform 1"/>
    <property type="match status" value="1"/>
</dbReference>
<evidence type="ECO:0000256" key="7">
    <source>
        <dbReference type="ARBA" id="ARBA00026133"/>
    </source>
</evidence>
<dbReference type="InterPro" id="IPR042855">
    <property type="entry name" value="V_SNARE_CC"/>
</dbReference>
<dbReference type="CDD" id="cd14824">
    <property type="entry name" value="Longin"/>
    <property type="match status" value="1"/>
</dbReference>
<evidence type="ECO:0000256" key="2">
    <source>
        <dbReference type="ARBA" id="ARBA00022448"/>
    </source>
</evidence>
<dbReference type="Pfam" id="PF13774">
    <property type="entry name" value="Longin"/>
    <property type="match status" value="1"/>
</dbReference>
<dbReference type="SUPFAM" id="SSF58038">
    <property type="entry name" value="SNARE fusion complex"/>
    <property type="match status" value="1"/>
</dbReference>
<dbReference type="GO" id="GO:0005737">
    <property type="term" value="C:cytoplasm"/>
    <property type="evidence" value="ECO:0007669"/>
    <property type="project" value="UniProtKB-ARBA"/>
</dbReference>
<feature type="domain" description="V-SNARE coiled-coil homology" evidence="12">
    <location>
        <begin position="125"/>
        <end position="185"/>
    </location>
</feature>
<reference evidence="13 14" key="1">
    <citation type="journal article" date="2019" name="Sci. Rep.">
        <title>Comparative genomics of chytrid fungi reveal insights into the obligate biotrophic and pathogenic lifestyle of Synchytrium endobioticum.</title>
        <authorList>
            <person name="van de Vossenberg B.T.L.H."/>
            <person name="Warris S."/>
            <person name="Nguyen H.D.T."/>
            <person name="van Gent-Pelzer M.P.E."/>
            <person name="Joly D.L."/>
            <person name="van de Geest H.C."/>
            <person name="Bonants P.J.M."/>
            <person name="Smith D.S."/>
            <person name="Levesque C.A."/>
            <person name="van der Lee T.A.J."/>
        </authorList>
    </citation>
    <scope>NUCLEOTIDE SEQUENCE [LARGE SCALE GENOMIC DNA]</scope>
    <source>
        <strain evidence="13 14">CBS 809.83</strain>
    </source>
</reference>
<dbReference type="PRINTS" id="PR00219">
    <property type="entry name" value="SYNAPTOBREVN"/>
</dbReference>
<dbReference type="STRING" id="109895.A0A507EHZ8"/>
<keyword evidence="2" id="KW-0813">Transport</keyword>
<dbReference type="Gene3D" id="3.30.450.50">
    <property type="entry name" value="Longin domain"/>
    <property type="match status" value="1"/>
</dbReference>
<gene>
    <name evidence="13" type="ORF">PhCBS80983_g00069</name>
</gene>
<sequence>MPIIYALVARRAIILAEHASTTGNFQQVTQHILERLPEGDSKMTFVYDRYLFHYVTYNNITFLCLADDGFGRRIPFAFLEDLKQKFTAAYGADRPQSAIAYGLNEFSKTIETQMDHFNSDTTSDRFRQVQGEIDQVRDVMVHNIEKVLERGDRIEILVDKTDSLNATSFAFKKRSTALRRREWWKNTRLTATIAVVALLLVYFFVGSQCGFPGFGKCFGSSTASSTQFLA</sequence>
<keyword evidence="3 10" id="KW-0812">Transmembrane</keyword>
<organism evidence="13 14">
    <name type="scientific">Powellomyces hirtus</name>
    <dbReference type="NCBI Taxonomy" id="109895"/>
    <lineage>
        <taxon>Eukaryota</taxon>
        <taxon>Fungi</taxon>
        <taxon>Fungi incertae sedis</taxon>
        <taxon>Chytridiomycota</taxon>
        <taxon>Chytridiomycota incertae sedis</taxon>
        <taxon>Chytridiomycetes</taxon>
        <taxon>Spizellomycetales</taxon>
        <taxon>Powellomycetaceae</taxon>
        <taxon>Powellomyces</taxon>
    </lineage>
</organism>
<keyword evidence="4" id="KW-0653">Protein transport</keyword>
<dbReference type="SMART" id="SM01270">
    <property type="entry name" value="Longin"/>
    <property type="match status" value="1"/>
</dbReference>
<keyword evidence="5 10" id="KW-1133">Transmembrane helix</keyword>
<dbReference type="InterPro" id="IPR001388">
    <property type="entry name" value="Synaptobrevin-like"/>
</dbReference>
<dbReference type="PROSITE" id="PS00417">
    <property type="entry name" value="SYNAPTOBREVIN"/>
    <property type="match status" value="1"/>
</dbReference>
<keyword evidence="14" id="KW-1185">Reference proteome</keyword>
<feature type="domain" description="Longin" evidence="11">
    <location>
        <begin position="7"/>
        <end position="110"/>
    </location>
</feature>
<proteinExistence type="inferred from homology"/>
<dbReference type="GO" id="GO:0015031">
    <property type="term" value="P:protein transport"/>
    <property type="evidence" value="ECO:0007669"/>
    <property type="project" value="UniProtKB-KW"/>
</dbReference>
<evidence type="ECO:0000259" key="11">
    <source>
        <dbReference type="PROSITE" id="PS50859"/>
    </source>
</evidence>
<dbReference type="InterPro" id="IPR011012">
    <property type="entry name" value="Longin-like_dom_sf"/>
</dbReference>
<dbReference type="InterPro" id="IPR010908">
    <property type="entry name" value="Longin_dom"/>
</dbReference>
<evidence type="ECO:0000313" key="14">
    <source>
        <dbReference type="Proteomes" id="UP000318582"/>
    </source>
</evidence>
<dbReference type="PROSITE" id="PS50892">
    <property type="entry name" value="V_SNARE"/>
    <property type="match status" value="1"/>
</dbReference>
<keyword evidence="6 10" id="KW-0472">Membrane</keyword>
<dbReference type="AlphaFoldDB" id="A0A507EHZ8"/>
<dbReference type="EMBL" id="QEAQ01000001">
    <property type="protein sequence ID" value="TPX63015.1"/>
    <property type="molecule type" value="Genomic_DNA"/>
</dbReference>
<dbReference type="GO" id="GO:0016192">
    <property type="term" value="P:vesicle-mediated transport"/>
    <property type="evidence" value="ECO:0007669"/>
    <property type="project" value="InterPro"/>
</dbReference>
<evidence type="ECO:0000256" key="9">
    <source>
        <dbReference type="PROSITE-ProRule" id="PRU00290"/>
    </source>
</evidence>
<dbReference type="GO" id="GO:0016020">
    <property type="term" value="C:membrane"/>
    <property type="evidence" value="ECO:0007669"/>
    <property type="project" value="InterPro"/>
</dbReference>
<dbReference type="GO" id="GO:0012505">
    <property type="term" value="C:endomembrane system"/>
    <property type="evidence" value="ECO:0007669"/>
    <property type="project" value="UniProtKB-SubCell"/>
</dbReference>
<comment type="similarity">
    <text evidence="1">Belongs to the synaptobrevin family.</text>
</comment>
<dbReference type="PANTHER" id="PTHR21136">
    <property type="entry name" value="SNARE PROTEINS"/>
    <property type="match status" value="1"/>
</dbReference>
<dbReference type="CDD" id="cd15843">
    <property type="entry name" value="R-SNARE"/>
    <property type="match status" value="1"/>
</dbReference>
<evidence type="ECO:0000256" key="1">
    <source>
        <dbReference type="ARBA" id="ARBA00008025"/>
    </source>
</evidence>
<evidence type="ECO:0000256" key="4">
    <source>
        <dbReference type="ARBA" id="ARBA00022927"/>
    </source>
</evidence>
<dbReference type="Gene3D" id="1.20.5.110">
    <property type="match status" value="1"/>
</dbReference>
<evidence type="ECO:0000313" key="13">
    <source>
        <dbReference type="EMBL" id="TPX63015.1"/>
    </source>
</evidence>
<dbReference type="PROSITE" id="PS50859">
    <property type="entry name" value="LONGIN"/>
    <property type="match status" value="1"/>
</dbReference>
<protein>
    <recommendedName>
        <fullName evidence="7">Synaptobrevin homolog YKT6</fullName>
    </recommendedName>
</protein>
<dbReference type="PANTHER" id="PTHR21136:SF168">
    <property type="entry name" value="VESICLE-ASSOCIATED MEMBRANE PROTEIN 9"/>
    <property type="match status" value="1"/>
</dbReference>
<evidence type="ECO:0000256" key="8">
    <source>
        <dbReference type="ARBA" id="ARBA00046280"/>
    </source>
</evidence>
<evidence type="ECO:0000256" key="6">
    <source>
        <dbReference type="ARBA" id="ARBA00023136"/>
    </source>
</evidence>
<dbReference type="SUPFAM" id="SSF64356">
    <property type="entry name" value="SNARE-like"/>
    <property type="match status" value="1"/>
</dbReference>
<keyword evidence="9" id="KW-0175">Coiled coil</keyword>
<evidence type="ECO:0000256" key="10">
    <source>
        <dbReference type="SAM" id="Phobius"/>
    </source>
</evidence>
<comment type="subcellular location">
    <subcellularLocation>
        <location evidence="8">Endomembrane system</location>
        <topology evidence="8">Single-pass type IV membrane protein</topology>
    </subcellularLocation>
</comment>
<name>A0A507EHZ8_9FUNG</name>
<feature type="transmembrane region" description="Helical" evidence="10">
    <location>
        <begin position="189"/>
        <end position="205"/>
    </location>
</feature>
<dbReference type="Proteomes" id="UP000318582">
    <property type="component" value="Unassembled WGS sequence"/>
</dbReference>
<evidence type="ECO:0000259" key="12">
    <source>
        <dbReference type="PROSITE" id="PS50892"/>
    </source>
</evidence>
<comment type="caution">
    <text evidence="13">The sequence shown here is derived from an EMBL/GenBank/DDBJ whole genome shotgun (WGS) entry which is preliminary data.</text>
</comment>
<dbReference type="Pfam" id="PF00957">
    <property type="entry name" value="Synaptobrevin"/>
    <property type="match status" value="1"/>
</dbReference>
<accession>A0A507EHZ8</accession>
<evidence type="ECO:0000256" key="3">
    <source>
        <dbReference type="ARBA" id="ARBA00022692"/>
    </source>
</evidence>
<dbReference type="InterPro" id="IPR051097">
    <property type="entry name" value="Synaptobrevin-like_transport"/>
</dbReference>
<evidence type="ECO:0000256" key="5">
    <source>
        <dbReference type="ARBA" id="ARBA00022989"/>
    </source>
</evidence>